<dbReference type="Proteomes" id="UP001497453">
    <property type="component" value="Chromosome 10"/>
</dbReference>
<sequence length="158" mass="17366">MPSSHRCPLYPNCGRISRSDLAILCLRISLLTFSQDDSSFCSLKHSKHASLIVHARSLSDYPGLHFYATDRGRVCPNPAVHFSEEASCGVLQLRSLTPPMTPNLKPIETCCLRRAWVGKFESGYSHSCRGCPYYPATDGIVVEGLKLVARIAIVGEAN</sequence>
<organism evidence="1 2">
    <name type="scientific">Somion occarium</name>
    <dbReference type="NCBI Taxonomy" id="3059160"/>
    <lineage>
        <taxon>Eukaryota</taxon>
        <taxon>Fungi</taxon>
        <taxon>Dikarya</taxon>
        <taxon>Basidiomycota</taxon>
        <taxon>Agaricomycotina</taxon>
        <taxon>Agaricomycetes</taxon>
        <taxon>Polyporales</taxon>
        <taxon>Cerrenaceae</taxon>
        <taxon>Somion</taxon>
    </lineage>
</organism>
<reference evidence="2" key="1">
    <citation type="submission" date="2024-04" db="EMBL/GenBank/DDBJ databases">
        <authorList>
            <person name="Shaw F."/>
            <person name="Minotto A."/>
        </authorList>
    </citation>
    <scope>NUCLEOTIDE SEQUENCE [LARGE SCALE GENOMIC DNA]</scope>
</reference>
<evidence type="ECO:0000313" key="2">
    <source>
        <dbReference type="Proteomes" id="UP001497453"/>
    </source>
</evidence>
<dbReference type="EMBL" id="OZ037953">
    <property type="protein sequence ID" value="CAL1697779.1"/>
    <property type="molecule type" value="Genomic_DNA"/>
</dbReference>
<protein>
    <submittedName>
        <fullName evidence="1">Uncharacterized protein</fullName>
    </submittedName>
</protein>
<accession>A0ABP1CTB5</accession>
<name>A0ABP1CTB5_9APHY</name>
<evidence type="ECO:0000313" key="1">
    <source>
        <dbReference type="EMBL" id="CAL1697779.1"/>
    </source>
</evidence>
<keyword evidence="2" id="KW-1185">Reference proteome</keyword>
<proteinExistence type="predicted"/>
<gene>
    <name evidence="1" type="ORF">GFSPODELE1_LOCUS1848</name>
</gene>